<evidence type="ECO:0000259" key="5">
    <source>
        <dbReference type="SMART" id="SM00856"/>
    </source>
</evidence>
<keyword evidence="1 4" id="KW-0732">Signal</keyword>
<feature type="chain" id="PRO_5043764873" description="Pectinesterase inhibitor domain-containing protein" evidence="4">
    <location>
        <begin position="31"/>
        <end position="181"/>
    </location>
</feature>
<comment type="similarity">
    <text evidence="3">Belongs to the PMEI family.</text>
</comment>
<evidence type="ECO:0000256" key="1">
    <source>
        <dbReference type="ARBA" id="ARBA00022729"/>
    </source>
</evidence>
<dbReference type="NCBIfam" id="TIGR01614">
    <property type="entry name" value="PME_inhib"/>
    <property type="match status" value="1"/>
</dbReference>
<comment type="caution">
    <text evidence="6">The sequence shown here is derived from an EMBL/GenBank/DDBJ whole genome shotgun (WGS) entry which is preliminary data.</text>
</comment>
<dbReference type="AlphaFoldDB" id="A0AAV7GKK7"/>
<dbReference type="InterPro" id="IPR006501">
    <property type="entry name" value="Pectinesterase_inhib_dom"/>
</dbReference>
<dbReference type="EMBL" id="JAGFBR010000013">
    <property type="protein sequence ID" value="KAH0456003.1"/>
    <property type="molecule type" value="Genomic_DNA"/>
</dbReference>
<evidence type="ECO:0000313" key="6">
    <source>
        <dbReference type="EMBL" id="KAH0456003.1"/>
    </source>
</evidence>
<dbReference type="Gene3D" id="1.20.140.40">
    <property type="entry name" value="Invertase/pectin methylesterase inhibitor family protein"/>
    <property type="match status" value="1"/>
</dbReference>
<feature type="domain" description="Pectinesterase inhibitor" evidence="5">
    <location>
        <begin position="27"/>
        <end position="176"/>
    </location>
</feature>
<evidence type="ECO:0000256" key="4">
    <source>
        <dbReference type="SAM" id="SignalP"/>
    </source>
</evidence>
<dbReference type="InterPro" id="IPR035513">
    <property type="entry name" value="Invertase/methylesterase_inhib"/>
</dbReference>
<dbReference type="SUPFAM" id="SSF101148">
    <property type="entry name" value="Plant invertase/pectin methylesterase inhibitor"/>
    <property type="match status" value="1"/>
</dbReference>
<gene>
    <name evidence="6" type="ORF">IEQ34_013910</name>
</gene>
<dbReference type="GO" id="GO:0004857">
    <property type="term" value="F:enzyme inhibitor activity"/>
    <property type="evidence" value="ECO:0007669"/>
    <property type="project" value="InterPro"/>
</dbReference>
<dbReference type="PANTHER" id="PTHR35357:SF8">
    <property type="entry name" value="OS01G0111000 PROTEIN"/>
    <property type="match status" value="1"/>
</dbReference>
<dbReference type="Proteomes" id="UP000775213">
    <property type="component" value="Unassembled WGS sequence"/>
</dbReference>
<sequence length="181" mass="19035">MQMKAPAFNTISPQFLLLLPIISIAADAAAGPATVCSFLGASYVSYDYCMAVLSSDPRSSTADPHGLALITDDLALANATAVRSTIELLLKNSSDPFIHTCLSHCQKIYEGAISDVRKAANATARRNYAAAEALFDGVLNAPADCEATFSAGPVASSPIVKEDNEFSDIACLGRAINNYLK</sequence>
<evidence type="ECO:0000256" key="2">
    <source>
        <dbReference type="ARBA" id="ARBA00023157"/>
    </source>
</evidence>
<dbReference type="CDD" id="cd15795">
    <property type="entry name" value="PMEI-Pla_a_1_like"/>
    <property type="match status" value="1"/>
</dbReference>
<accession>A0AAV7GKK7</accession>
<name>A0AAV7GKK7_DENCH</name>
<dbReference type="InterPro" id="IPR034088">
    <property type="entry name" value="Pla_a_1-like"/>
</dbReference>
<proteinExistence type="inferred from homology"/>
<feature type="signal peptide" evidence="4">
    <location>
        <begin position="1"/>
        <end position="30"/>
    </location>
</feature>
<dbReference type="Pfam" id="PF04043">
    <property type="entry name" value="PMEI"/>
    <property type="match status" value="1"/>
</dbReference>
<evidence type="ECO:0000256" key="3">
    <source>
        <dbReference type="ARBA" id="ARBA00038471"/>
    </source>
</evidence>
<organism evidence="6 7">
    <name type="scientific">Dendrobium chrysotoxum</name>
    <name type="common">Orchid</name>
    <dbReference type="NCBI Taxonomy" id="161865"/>
    <lineage>
        <taxon>Eukaryota</taxon>
        <taxon>Viridiplantae</taxon>
        <taxon>Streptophyta</taxon>
        <taxon>Embryophyta</taxon>
        <taxon>Tracheophyta</taxon>
        <taxon>Spermatophyta</taxon>
        <taxon>Magnoliopsida</taxon>
        <taxon>Liliopsida</taxon>
        <taxon>Asparagales</taxon>
        <taxon>Orchidaceae</taxon>
        <taxon>Epidendroideae</taxon>
        <taxon>Malaxideae</taxon>
        <taxon>Dendrobiinae</taxon>
        <taxon>Dendrobium</taxon>
    </lineage>
</organism>
<reference evidence="6 7" key="1">
    <citation type="journal article" date="2021" name="Hortic Res">
        <title>Chromosome-scale assembly of the Dendrobium chrysotoxum genome enhances the understanding of orchid evolution.</title>
        <authorList>
            <person name="Zhang Y."/>
            <person name="Zhang G.Q."/>
            <person name="Zhang D."/>
            <person name="Liu X.D."/>
            <person name="Xu X.Y."/>
            <person name="Sun W.H."/>
            <person name="Yu X."/>
            <person name="Zhu X."/>
            <person name="Wang Z.W."/>
            <person name="Zhao X."/>
            <person name="Zhong W.Y."/>
            <person name="Chen H."/>
            <person name="Yin W.L."/>
            <person name="Huang T."/>
            <person name="Niu S.C."/>
            <person name="Liu Z.J."/>
        </authorList>
    </citation>
    <scope>NUCLEOTIDE SEQUENCE [LARGE SCALE GENOMIC DNA]</scope>
    <source>
        <strain evidence="6">Lindl</strain>
    </source>
</reference>
<keyword evidence="2" id="KW-1015">Disulfide bond</keyword>
<protein>
    <recommendedName>
        <fullName evidence="5">Pectinesterase inhibitor domain-containing protein</fullName>
    </recommendedName>
</protein>
<dbReference type="SMART" id="SM00856">
    <property type="entry name" value="PMEI"/>
    <property type="match status" value="1"/>
</dbReference>
<keyword evidence="7" id="KW-1185">Reference proteome</keyword>
<dbReference type="PANTHER" id="PTHR35357">
    <property type="entry name" value="OS02G0537100 PROTEIN"/>
    <property type="match status" value="1"/>
</dbReference>
<evidence type="ECO:0000313" key="7">
    <source>
        <dbReference type="Proteomes" id="UP000775213"/>
    </source>
</evidence>